<comment type="function">
    <text evidence="7">Part of a heterotetrameric complex that catalyzes the two-step biosynthesis of anthranilate, an intermediate in the biosynthesis of L-tryptophan. In the first step, the glutamine-binding beta subunit (TrpG) of anthranilate synthase (AS) provides the glutamine amidotransferase activity which generates ammonia as a substrate that, along with chorismate, is used in the second step, catalyzed by the large alpha subunit of AS (TrpE) to produce anthranilate. In the absence of TrpG, TrpE can synthesize anthranilate directly from chorismate and high concentrations of ammonia.</text>
</comment>
<evidence type="ECO:0000313" key="11">
    <source>
        <dbReference type="EMBL" id="KUK23564.1"/>
    </source>
</evidence>
<evidence type="ECO:0000256" key="8">
    <source>
        <dbReference type="ARBA" id="ARBA00047683"/>
    </source>
</evidence>
<feature type="domain" description="Chorismate-utilising enzyme C-terminal" evidence="9">
    <location>
        <begin position="180"/>
        <end position="438"/>
    </location>
</feature>
<dbReference type="EMBL" id="LGFG01000016">
    <property type="protein sequence ID" value="KUK23564.1"/>
    <property type="molecule type" value="Genomic_DNA"/>
</dbReference>
<protein>
    <recommendedName>
        <fullName evidence="3">Anthranilate synthase component 1</fullName>
    </recommendedName>
</protein>
<dbReference type="Proteomes" id="UP000058636">
    <property type="component" value="Unassembled WGS sequence"/>
</dbReference>
<dbReference type="Pfam" id="PF00425">
    <property type="entry name" value="Chorismate_bind"/>
    <property type="match status" value="1"/>
</dbReference>
<dbReference type="GO" id="GO:0046872">
    <property type="term" value="F:metal ion binding"/>
    <property type="evidence" value="ECO:0007669"/>
    <property type="project" value="UniProtKB-KW"/>
</dbReference>
<dbReference type="GO" id="GO:0004049">
    <property type="term" value="F:anthranilate synthase activity"/>
    <property type="evidence" value="ECO:0007669"/>
    <property type="project" value="UniProtKB-EC"/>
</dbReference>
<dbReference type="PANTHER" id="PTHR11236">
    <property type="entry name" value="AMINOBENZOATE/ANTHRANILATE SYNTHASE"/>
    <property type="match status" value="1"/>
</dbReference>
<keyword evidence="6" id="KW-0456">Lyase</keyword>
<dbReference type="InterPro" id="IPR015890">
    <property type="entry name" value="Chorismate_C"/>
</dbReference>
<evidence type="ECO:0000259" key="9">
    <source>
        <dbReference type="Pfam" id="PF00425"/>
    </source>
</evidence>
<evidence type="ECO:0000259" key="10">
    <source>
        <dbReference type="Pfam" id="PF04715"/>
    </source>
</evidence>
<evidence type="ECO:0000256" key="4">
    <source>
        <dbReference type="ARBA" id="ARBA00022723"/>
    </source>
</evidence>
<evidence type="ECO:0000313" key="12">
    <source>
        <dbReference type="Proteomes" id="UP000058636"/>
    </source>
</evidence>
<dbReference type="PATRIC" id="fig|93930.3.peg.1132"/>
<comment type="subunit">
    <text evidence="2">Heterotetramer consisting of two non-identical subunits: a beta subunit (TrpG) and a large alpha subunit (TrpE).</text>
</comment>
<evidence type="ECO:0000256" key="2">
    <source>
        <dbReference type="ARBA" id="ARBA00011575"/>
    </source>
</evidence>
<reference evidence="11 12" key="1">
    <citation type="journal article" date="2015" name="MBio">
        <title>Genome-Resolved Metagenomic Analysis Reveals Roles for Candidate Phyla and Other Microbial Community Members in Biogeochemical Transformations in Oil Reservoirs.</title>
        <authorList>
            <person name="Hu P."/>
            <person name="Tom L."/>
            <person name="Singh A."/>
            <person name="Thomas B.C."/>
            <person name="Baker B.J."/>
            <person name="Piceno Y.M."/>
            <person name="Andersen G.L."/>
            <person name="Banfield J.F."/>
        </authorList>
    </citation>
    <scope>NUCLEOTIDE SEQUENCE [LARGE SCALE GENOMIC DNA]</scope>
    <source>
        <strain evidence="11">46_26</strain>
    </source>
</reference>
<comment type="cofactor">
    <cofactor evidence="1">
        <name>Mg(2+)</name>
        <dbReference type="ChEBI" id="CHEBI:18420"/>
    </cofactor>
</comment>
<keyword evidence="5" id="KW-0460">Magnesium</keyword>
<sequence>MHVLKLVSDLETPVSTFMKVSKGEEFAFLLESVELGSAFGRHSFIGIGKKDVLVFEKGILRTSNQQLDYTSSPLKAIKDWLEVYRYNVKHDELPSFRGGAVGFVSYDYISYIEKVKVRASVFPTFYFVVPEHLIIFDHLKNNVFIISDSPEELASKVLSPFEEEPEKNVFVTEPESNFEREQFYKVVEKAKKYIVEGDIFQVVLSQAFTFKTTLDPFYIYRALRMINPSPYMFYLKFGDTVVLGSSPETMAKVEGDKATVKPIAGTRPRGRTVEEDLKLERELLNDEKEIAEHVMLVDLGRNDLGRVCKEGTVRVEKKMVIERYSHVMHIVSQVSGELKDDKDAVDVFEATFPAGTVSGAPKVRAMEIIEELEPTPRGPYAGAVGYFSFPDDKGKMNMDSAITIRSFFFKGKQGWLQAGAGIVYDSVPEREYQETLNKLRALFRSLEVAQKIQGGLF</sequence>
<name>A0A101ERI4_9THEM</name>
<dbReference type="InterPro" id="IPR005801">
    <property type="entry name" value="ADC_synthase"/>
</dbReference>
<keyword evidence="4" id="KW-0479">Metal-binding</keyword>
<accession>A0A101ERI4</accession>
<comment type="catalytic activity">
    <reaction evidence="8">
        <text>chorismate + L-glutamine = anthranilate + pyruvate + L-glutamate + H(+)</text>
        <dbReference type="Rhea" id="RHEA:21732"/>
        <dbReference type="ChEBI" id="CHEBI:15361"/>
        <dbReference type="ChEBI" id="CHEBI:15378"/>
        <dbReference type="ChEBI" id="CHEBI:16567"/>
        <dbReference type="ChEBI" id="CHEBI:29748"/>
        <dbReference type="ChEBI" id="CHEBI:29985"/>
        <dbReference type="ChEBI" id="CHEBI:58359"/>
        <dbReference type="EC" id="4.1.3.27"/>
    </reaction>
</comment>
<evidence type="ECO:0000256" key="6">
    <source>
        <dbReference type="ARBA" id="ARBA00023239"/>
    </source>
</evidence>
<proteinExistence type="predicted"/>
<feature type="domain" description="Anthranilate synthase component I N-terminal" evidence="10">
    <location>
        <begin position="9"/>
        <end position="145"/>
    </location>
</feature>
<dbReference type="Pfam" id="PF04715">
    <property type="entry name" value="Anth_synt_I_N"/>
    <property type="match status" value="1"/>
</dbReference>
<evidence type="ECO:0000256" key="3">
    <source>
        <dbReference type="ARBA" id="ARBA00020653"/>
    </source>
</evidence>
<evidence type="ECO:0000256" key="1">
    <source>
        <dbReference type="ARBA" id="ARBA00001946"/>
    </source>
</evidence>
<dbReference type="PANTHER" id="PTHR11236:SF48">
    <property type="entry name" value="ISOCHORISMATE SYNTHASE MENF"/>
    <property type="match status" value="1"/>
</dbReference>
<dbReference type="InterPro" id="IPR006805">
    <property type="entry name" value="Anth_synth_I_N"/>
</dbReference>
<gene>
    <name evidence="11" type="ORF">XD57_0349</name>
</gene>
<dbReference type="AlphaFoldDB" id="A0A101ERI4"/>
<comment type="caution">
    <text evidence="11">The sequence shown here is derived from an EMBL/GenBank/DDBJ whole genome shotgun (WGS) entry which is preliminary data.</text>
</comment>
<evidence type="ECO:0000256" key="5">
    <source>
        <dbReference type="ARBA" id="ARBA00022842"/>
    </source>
</evidence>
<dbReference type="Gene3D" id="3.60.120.10">
    <property type="entry name" value="Anthranilate synthase"/>
    <property type="match status" value="1"/>
</dbReference>
<evidence type="ECO:0000256" key="7">
    <source>
        <dbReference type="ARBA" id="ARBA00025634"/>
    </source>
</evidence>
<dbReference type="GO" id="GO:0000162">
    <property type="term" value="P:L-tryptophan biosynthetic process"/>
    <property type="evidence" value="ECO:0007669"/>
    <property type="project" value="TreeGrafter"/>
</dbReference>
<dbReference type="PRINTS" id="PR00095">
    <property type="entry name" value="ANTSNTHASEI"/>
</dbReference>
<dbReference type="SUPFAM" id="SSF56322">
    <property type="entry name" value="ADC synthase"/>
    <property type="match status" value="1"/>
</dbReference>
<organism evidence="11 12">
    <name type="scientific">Thermotoga petrophila</name>
    <dbReference type="NCBI Taxonomy" id="93929"/>
    <lineage>
        <taxon>Bacteria</taxon>
        <taxon>Thermotogati</taxon>
        <taxon>Thermotogota</taxon>
        <taxon>Thermotogae</taxon>
        <taxon>Thermotogales</taxon>
        <taxon>Thermotogaceae</taxon>
        <taxon>Thermotoga</taxon>
    </lineage>
</organism>
<dbReference type="InterPro" id="IPR019999">
    <property type="entry name" value="Anth_synth_I-like"/>
</dbReference>